<protein>
    <recommendedName>
        <fullName evidence="3">VWFA domain-containing protein</fullName>
    </recommendedName>
</protein>
<dbReference type="Proteomes" id="UP001159363">
    <property type="component" value="Chromosome 13"/>
</dbReference>
<sequence>MQSSDRYWSGVWSDMSIETKFMRSFKTNTGLTRGRDISDSVISKWILEMSATHDICASLEVFCGVLFSSSDMIRITINISDIGKLAAWFDNDPPFPIMSEIMSIATGVVGDCTINKLLSSCHNWNAGDGENRRYPIFGIWNISSPTSSICRKVAKASGVLLSASANLFQKLVLDFPENEPIMLEPERACIQRKASARFCPNAAYTLPTEISCILAPVETNEVSLGIKRSDQEDAVPSICEAYVKYIKSDYPGRSCCFIFDGYTNSPNSTKAAEQEQWYRMKKSSDTNLSVITEIATTLSLSNGHNKIRLITILKSQPNENGIESRQAPGEAVLLIVTTAIDKSKPLDKSTVAVIGGDVELAVLLMANTTPYRDILVVKPARGKIKTDMTQLGLKDILFLHAFADCDTTSEAFRKSKVGFIIKLYQKNRDIQKAAEVLSKSTSTHTRVQEEGGNVS</sequence>
<comment type="caution">
    <text evidence="1">The sequence shown here is derived from an EMBL/GenBank/DDBJ whole genome shotgun (WGS) entry which is preliminary data.</text>
</comment>
<organism evidence="1 2">
    <name type="scientific">Dryococelus australis</name>
    <dbReference type="NCBI Taxonomy" id="614101"/>
    <lineage>
        <taxon>Eukaryota</taxon>
        <taxon>Metazoa</taxon>
        <taxon>Ecdysozoa</taxon>
        <taxon>Arthropoda</taxon>
        <taxon>Hexapoda</taxon>
        <taxon>Insecta</taxon>
        <taxon>Pterygota</taxon>
        <taxon>Neoptera</taxon>
        <taxon>Polyneoptera</taxon>
        <taxon>Phasmatodea</taxon>
        <taxon>Verophasmatodea</taxon>
        <taxon>Anareolatae</taxon>
        <taxon>Phasmatidae</taxon>
        <taxon>Eurycanthinae</taxon>
        <taxon>Dryococelus</taxon>
    </lineage>
</organism>
<accession>A0ABQ9G8N9</accession>
<keyword evidence="2" id="KW-1185">Reference proteome</keyword>
<reference evidence="1 2" key="1">
    <citation type="submission" date="2023-02" db="EMBL/GenBank/DDBJ databases">
        <title>LHISI_Scaffold_Assembly.</title>
        <authorList>
            <person name="Stuart O.P."/>
            <person name="Cleave R."/>
            <person name="Magrath M.J.L."/>
            <person name="Mikheyev A.S."/>
        </authorList>
    </citation>
    <scope>NUCLEOTIDE SEQUENCE [LARGE SCALE GENOMIC DNA]</scope>
    <source>
        <strain evidence="1">Daus_M_001</strain>
        <tissue evidence="1">Leg muscle</tissue>
    </source>
</reference>
<evidence type="ECO:0000313" key="2">
    <source>
        <dbReference type="Proteomes" id="UP001159363"/>
    </source>
</evidence>
<evidence type="ECO:0000313" key="1">
    <source>
        <dbReference type="EMBL" id="KAJ8868794.1"/>
    </source>
</evidence>
<proteinExistence type="predicted"/>
<name>A0ABQ9G8N9_9NEOP</name>
<evidence type="ECO:0008006" key="3">
    <source>
        <dbReference type="Google" id="ProtNLM"/>
    </source>
</evidence>
<gene>
    <name evidence="1" type="ORF">PR048_030334</name>
</gene>
<dbReference type="EMBL" id="JARBHB010000014">
    <property type="protein sequence ID" value="KAJ8868794.1"/>
    <property type="molecule type" value="Genomic_DNA"/>
</dbReference>